<evidence type="ECO:0000256" key="3">
    <source>
        <dbReference type="ARBA" id="ARBA00006345"/>
    </source>
</evidence>
<proteinExistence type="inferred from homology"/>
<keyword evidence="12" id="KW-1185">Reference proteome</keyword>
<name>A0ABQ8FA77_9FUNG</name>
<evidence type="ECO:0000256" key="5">
    <source>
        <dbReference type="ARBA" id="ARBA00022801"/>
    </source>
</evidence>
<dbReference type="InterPro" id="IPR037009">
    <property type="entry name" value="mRNA_triPase_Cet1_sf"/>
</dbReference>
<evidence type="ECO:0000256" key="8">
    <source>
        <dbReference type="RuleBase" id="RU367053"/>
    </source>
</evidence>
<keyword evidence="5 8" id="KW-0378">Hydrolase</keyword>
<feature type="compositionally biased region" description="Low complexity" evidence="9">
    <location>
        <begin position="83"/>
        <end position="115"/>
    </location>
</feature>
<feature type="region of interest" description="Disordered" evidence="9">
    <location>
        <begin position="83"/>
        <end position="120"/>
    </location>
</feature>
<comment type="similarity">
    <text evidence="3 8">Belongs to the fungal TPase family.</text>
</comment>
<dbReference type="PANTHER" id="PTHR28118">
    <property type="entry name" value="POLYNUCLEOTIDE 5'-TRIPHOSPHATASE-RELATED"/>
    <property type="match status" value="1"/>
</dbReference>
<comment type="function">
    <text evidence="8">First step of mRNA capping. Converts the 5'-triphosphate end of a nascent mRNA chain into a diphosphate end.</text>
</comment>
<gene>
    <name evidence="11" type="ORF">BASA50_006735</name>
</gene>
<evidence type="ECO:0000256" key="7">
    <source>
        <dbReference type="ARBA" id="ARBA00047740"/>
    </source>
</evidence>
<comment type="cofactor">
    <cofactor evidence="1 8">
        <name>Mg(2+)</name>
        <dbReference type="ChEBI" id="CHEBI:18420"/>
    </cofactor>
</comment>
<sequence>MSDSNSDTEHRLKRQRQQDNQENLQGDPVQPRITTNRSMSIFSVTNITSDVNSADDPLVSAGSNGTDHSEYFGADTPLSATAASSSSVAASSSAAPLPAQQQQQQQHQHQPPNQQFTQRYTPPLFWPTIHMDVTEQVGHFIKMSIQRAQEMMLRQPSQFRSEIEIEVKLGRVCDKESRGRIRMPVLSETVLDSSGGFFIFESNMSRDMHGLLNQRLNHLVSQPRSPVRYIHLYEEDQFFHVQGVGKVRKTINTKTKQTKCIISKVNVANLEVFMPSSPLDYRVSVNIEKHIDVINPLKSPDFSRFKDRLSYTLSPFQVDLTQVKRAVEGPHNSVKQIGEDMHELEVEFNRPDKLIAEMERESRRQPNAYLDLVHALLTNVRLLIKKSIPSSSQ</sequence>
<comment type="caution">
    <text evidence="11">The sequence shown here is derived from an EMBL/GenBank/DDBJ whole genome shotgun (WGS) entry which is preliminary data.</text>
</comment>
<dbReference type="InterPro" id="IPR040343">
    <property type="entry name" value="Cet1/Ctl1"/>
</dbReference>
<dbReference type="PANTHER" id="PTHR28118:SF1">
    <property type="entry name" value="POLYNUCLEOTIDE 5'-TRIPHOSPHATASE CTL1-RELATED"/>
    <property type="match status" value="1"/>
</dbReference>
<dbReference type="InterPro" id="IPR004206">
    <property type="entry name" value="mRNA_triPase_Cet1"/>
</dbReference>
<evidence type="ECO:0000313" key="12">
    <source>
        <dbReference type="Proteomes" id="UP001648503"/>
    </source>
</evidence>
<dbReference type="SUPFAM" id="SSF55154">
    <property type="entry name" value="CYTH-like phosphatases"/>
    <property type="match status" value="1"/>
</dbReference>
<comment type="subunit">
    <text evidence="8">Heterodimer. The mRNA-capping enzyme is composed of two separate chains alpha and beta, respectively a mRNA guanylyltransferase and an mRNA 5'-triphosphate monophosphatase.</text>
</comment>
<dbReference type="InterPro" id="IPR033469">
    <property type="entry name" value="CYTH-like_dom_sf"/>
</dbReference>
<feature type="region of interest" description="Disordered" evidence="9">
    <location>
        <begin position="1"/>
        <end position="38"/>
    </location>
</feature>
<dbReference type="EC" id="3.6.1.74" evidence="8"/>
<evidence type="ECO:0000256" key="2">
    <source>
        <dbReference type="ARBA" id="ARBA00004123"/>
    </source>
</evidence>
<dbReference type="Proteomes" id="UP001648503">
    <property type="component" value="Unassembled WGS sequence"/>
</dbReference>
<keyword evidence="4 8" id="KW-0507">mRNA processing</keyword>
<dbReference type="EMBL" id="JAFCIX010000336">
    <property type="protein sequence ID" value="KAH6594264.1"/>
    <property type="molecule type" value="Genomic_DNA"/>
</dbReference>
<organism evidence="11 12">
    <name type="scientific">Batrachochytrium salamandrivorans</name>
    <dbReference type="NCBI Taxonomy" id="1357716"/>
    <lineage>
        <taxon>Eukaryota</taxon>
        <taxon>Fungi</taxon>
        <taxon>Fungi incertae sedis</taxon>
        <taxon>Chytridiomycota</taxon>
        <taxon>Chytridiomycota incertae sedis</taxon>
        <taxon>Chytridiomycetes</taxon>
        <taxon>Rhizophydiales</taxon>
        <taxon>Rhizophydiales incertae sedis</taxon>
        <taxon>Batrachochytrium</taxon>
    </lineage>
</organism>
<evidence type="ECO:0000259" key="10">
    <source>
        <dbReference type="Pfam" id="PF02940"/>
    </source>
</evidence>
<evidence type="ECO:0000313" key="11">
    <source>
        <dbReference type="EMBL" id="KAH6594264.1"/>
    </source>
</evidence>
<evidence type="ECO:0000256" key="9">
    <source>
        <dbReference type="SAM" id="MobiDB-lite"/>
    </source>
</evidence>
<accession>A0ABQ8FA77</accession>
<comment type="catalytic activity">
    <reaction evidence="7">
        <text>a 5'-end triphospho-ribonucleoside in mRNA + H2O = a 5'-end diphospho-ribonucleoside in mRNA + phosphate + H(+)</text>
        <dbReference type="Rhea" id="RHEA:67004"/>
        <dbReference type="Rhea" id="RHEA-COMP:17164"/>
        <dbReference type="Rhea" id="RHEA-COMP:17165"/>
        <dbReference type="ChEBI" id="CHEBI:15377"/>
        <dbReference type="ChEBI" id="CHEBI:15378"/>
        <dbReference type="ChEBI" id="CHEBI:43474"/>
        <dbReference type="ChEBI" id="CHEBI:167616"/>
        <dbReference type="ChEBI" id="CHEBI:167618"/>
        <dbReference type="EC" id="3.6.1.74"/>
    </reaction>
    <physiologicalReaction direction="left-to-right" evidence="7">
        <dbReference type="Rhea" id="RHEA:67005"/>
    </physiologicalReaction>
</comment>
<keyword evidence="6 8" id="KW-0539">Nucleus</keyword>
<feature type="domain" description="mRNA triphosphatase Cet1-like" evidence="10">
    <location>
        <begin position="132"/>
        <end position="348"/>
    </location>
</feature>
<dbReference type="CDD" id="cd07470">
    <property type="entry name" value="CYTH-like_mRNA_RTPase"/>
    <property type="match status" value="1"/>
</dbReference>
<evidence type="ECO:0000256" key="6">
    <source>
        <dbReference type="ARBA" id="ARBA00023242"/>
    </source>
</evidence>
<keyword evidence="8" id="KW-0506">mRNA capping</keyword>
<comment type="subcellular location">
    <subcellularLocation>
        <location evidence="2 8">Nucleus</location>
    </subcellularLocation>
</comment>
<protein>
    <recommendedName>
        <fullName evidence="8">mRNA-capping enzyme subunit beta</fullName>
        <ecNumber evidence="8">3.6.1.74</ecNumber>
    </recommendedName>
    <alternativeName>
        <fullName evidence="8">mRNA 5'-phosphatase</fullName>
    </alternativeName>
    <alternativeName>
        <fullName evidence="8">mRNA 5'-triphosphate monophosphatase</fullName>
    </alternativeName>
</protein>
<evidence type="ECO:0000256" key="4">
    <source>
        <dbReference type="ARBA" id="ARBA00022664"/>
    </source>
</evidence>
<evidence type="ECO:0000256" key="1">
    <source>
        <dbReference type="ARBA" id="ARBA00001946"/>
    </source>
</evidence>
<reference evidence="11 12" key="1">
    <citation type="submission" date="2021-02" db="EMBL/GenBank/DDBJ databases">
        <title>Variation within the Batrachochytrium salamandrivorans European outbreak.</title>
        <authorList>
            <person name="Kelly M."/>
            <person name="Pasmans F."/>
            <person name="Shea T.P."/>
            <person name="Munoz J.F."/>
            <person name="Carranza S."/>
            <person name="Cuomo C.A."/>
            <person name="Martel A."/>
        </authorList>
    </citation>
    <scope>NUCLEOTIDE SEQUENCE [LARGE SCALE GENOMIC DNA]</scope>
    <source>
        <strain evidence="11 12">AMFP18/2</strain>
    </source>
</reference>
<dbReference type="Gene3D" id="3.20.100.10">
    <property type="entry name" value="mRNA triphosphatase Cet1-like"/>
    <property type="match status" value="1"/>
</dbReference>
<dbReference type="Pfam" id="PF02940">
    <property type="entry name" value="mRNA_triPase"/>
    <property type="match status" value="1"/>
</dbReference>